<sequence length="332" mass="36852">MERKLVSIQVVESLAPIEGADQIEQARVMGWTVVVKKGEFRPGDRCVFFEIDSVLPSSAPWAEFMRSRGFRVRTIKLRGVLSQGLALPTTILDGEVPEVGTDVRDRLGVTKYEAVLPDAREVAGGFPALVPKTDEIRLQSALGVLDEMRGQAFYVSTKLDGSSATFFRAPEGEFVACSRNWALAPGPNPIWRAAERYDLAKRLPPGIAVQGELCGPGIQKNRLGLSEVDVFMFGVYDARVGRYLDFADFIGFCKEYGLRTVPIEREVRGDEALHFEHTLDRWLETARGLYAGTKNRKEGIVVRPLVESRSATLGGRLSFKVINNDFLLKDEA</sequence>
<dbReference type="AlphaFoldDB" id="A0A4U1JB96"/>
<dbReference type="Pfam" id="PF09414">
    <property type="entry name" value="RNA_ligase"/>
    <property type="match status" value="1"/>
</dbReference>
<dbReference type="RefSeq" id="WP_136931199.1">
    <property type="nucleotide sequence ID" value="NZ_SSMQ01000024.1"/>
</dbReference>
<evidence type="ECO:0000313" key="2">
    <source>
        <dbReference type="EMBL" id="TKD04474.1"/>
    </source>
</evidence>
<keyword evidence="2" id="KW-0436">Ligase</keyword>
<dbReference type="NCBIfam" id="TIGR02306">
    <property type="entry name" value="RNA_lig_DRB0094"/>
    <property type="match status" value="1"/>
</dbReference>
<dbReference type="EC" id="6.5.1.3" evidence="2"/>
<evidence type="ECO:0000313" key="3">
    <source>
        <dbReference type="Proteomes" id="UP000309215"/>
    </source>
</evidence>
<feature type="domain" description="RNA ligase" evidence="1">
    <location>
        <begin position="153"/>
        <end position="322"/>
    </location>
</feature>
<organism evidence="2 3">
    <name type="scientific">Polyangium fumosum</name>
    <dbReference type="NCBI Taxonomy" id="889272"/>
    <lineage>
        <taxon>Bacteria</taxon>
        <taxon>Pseudomonadati</taxon>
        <taxon>Myxococcota</taxon>
        <taxon>Polyangia</taxon>
        <taxon>Polyangiales</taxon>
        <taxon>Polyangiaceae</taxon>
        <taxon>Polyangium</taxon>
    </lineage>
</organism>
<dbReference type="Pfam" id="PF21189">
    <property type="entry name" value="PHA02142"/>
    <property type="match status" value="1"/>
</dbReference>
<protein>
    <submittedName>
        <fullName evidence="2">RNA ligase (ATP)</fullName>
        <ecNumber evidence="2">6.5.1.3</ecNumber>
    </submittedName>
</protein>
<dbReference type="GO" id="GO:0003972">
    <property type="term" value="F:RNA ligase (ATP) activity"/>
    <property type="evidence" value="ECO:0007669"/>
    <property type="project" value="UniProtKB-EC"/>
</dbReference>
<reference evidence="2 3" key="1">
    <citation type="submission" date="2019-04" db="EMBL/GenBank/DDBJ databases">
        <authorList>
            <person name="Li Y."/>
            <person name="Wang J."/>
        </authorList>
    </citation>
    <scope>NUCLEOTIDE SEQUENCE [LARGE SCALE GENOMIC DNA]</scope>
    <source>
        <strain evidence="2 3">DSM 14668</strain>
    </source>
</reference>
<dbReference type="InterPro" id="IPR012646">
    <property type="entry name" value="RNA_ligase_DRB0094"/>
</dbReference>
<dbReference type="SUPFAM" id="SSF56091">
    <property type="entry name" value="DNA ligase/mRNA capping enzyme, catalytic domain"/>
    <property type="match status" value="1"/>
</dbReference>
<evidence type="ECO:0000259" key="1">
    <source>
        <dbReference type="Pfam" id="PF09414"/>
    </source>
</evidence>
<dbReference type="Gene3D" id="3.30.470.30">
    <property type="entry name" value="DNA ligase/mRNA capping enzyme"/>
    <property type="match status" value="1"/>
</dbReference>
<dbReference type="OrthoDB" id="9255590at2"/>
<comment type="caution">
    <text evidence="2">The sequence shown here is derived from an EMBL/GenBank/DDBJ whole genome shotgun (WGS) entry which is preliminary data.</text>
</comment>
<gene>
    <name evidence="2" type="ORF">E8A74_22965</name>
</gene>
<dbReference type="InterPro" id="IPR021122">
    <property type="entry name" value="RNA_ligase_dom_REL/Rnl2"/>
</dbReference>
<dbReference type="EMBL" id="SSMQ01000024">
    <property type="protein sequence ID" value="TKD04474.1"/>
    <property type="molecule type" value="Genomic_DNA"/>
</dbReference>
<proteinExistence type="predicted"/>
<keyword evidence="3" id="KW-1185">Reference proteome</keyword>
<name>A0A4U1JB96_9BACT</name>
<accession>A0A4U1JB96</accession>
<dbReference type="Proteomes" id="UP000309215">
    <property type="component" value="Unassembled WGS sequence"/>
</dbReference>